<dbReference type="EMBL" id="MSDO01000011">
    <property type="protein sequence ID" value="OLO04387.1"/>
    <property type="molecule type" value="Genomic_DNA"/>
</dbReference>
<dbReference type="OrthoDB" id="8562382at2"/>
<evidence type="ECO:0000256" key="4">
    <source>
        <dbReference type="ARBA" id="ARBA00022989"/>
    </source>
</evidence>
<keyword evidence="3 6" id="KW-0812">Transmembrane</keyword>
<evidence type="ECO:0000256" key="5">
    <source>
        <dbReference type="ARBA" id="ARBA00023136"/>
    </source>
</evidence>
<evidence type="ECO:0000256" key="1">
    <source>
        <dbReference type="ARBA" id="ARBA00004141"/>
    </source>
</evidence>
<dbReference type="PANTHER" id="PTHR38459:SF1">
    <property type="entry name" value="PROPHAGE BACTOPRENOL-LINKED GLUCOSE TRANSLOCASE HOMOLOG"/>
    <property type="match status" value="1"/>
</dbReference>
<evidence type="ECO:0000313" key="9">
    <source>
        <dbReference type="Proteomes" id="UP000186878"/>
    </source>
</evidence>
<evidence type="ECO:0000259" key="7">
    <source>
        <dbReference type="Pfam" id="PF04138"/>
    </source>
</evidence>
<dbReference type="RefSeq" id="WP_075569944.1">
    <property type="nucleotide sequence ID" value="NZ_MSDO01000011.1"/>
</dbReference>
<evidence type="ECO:0000256" key="2">
    <source>
        <dbReference type="ARBA" id="ARBA00009399"/>
    </source>
</evidence>
<accession>A0A1Q8SSJ1</accession>
<feature type="transmembrane region" description="Helical" evidence="6">
    <location>
        <begin position="12"/>
        <end position="37"/>
    </location>
</feature>
<sequence>MKRRLKREAKTAARFGLVGGVATASHLGVAAILSASWPTLSEFVVNLCGFLVAFQISLIGHRRLTFRRRGRARRFFTLAVLGFLLNNGVLAVLLASTKIAGFWAIGIATLTVPLITYVGSRVWAFREPRHS</sequence>
<gene>
    <name evidence="8" type="ORF">BTW07_09550</name>
</gene>
<feature type="transmembrane region" description="Helical" evidence="6">
    <location>
        <begin position="43"/>
        <end position="60"/>
    </location>
</feature>
<feature type="transmembrane region" description="Helical" evidence="6">
    <location>
        <begin position="100"/>
        <end position="119"/>
    </location>
</feature>
<evidence type="ECO:0000256" key="3">
    <source>
        <dbReference type="ARBA" id="ARBA00022692"/>
    </source>
</evidence>
<evidence type="ECO:0000313" key="8">
    <source>
        <dbReference type="EMBL" id="OLO04387.1"/>
    </source>
</evidence>
<keyword evidence="4 6" id="KW-1133">Transmembrane helix</keyword>
<feature type="domain" description="GtrA/DPMS transmembrane" evidence="7">
    <location>
        <begin position="14"/>
        <end position="125"/>
    </location>
</feature>
<dbReference type="AlphaFoldDB" id="A0A1Q8SSJ1"/>
<dbReference type="InterPro" id="IPR007267">
    <property type="entry name" value="GtrA_DPMS_TM"/>
</dbReference>
<feature type="transmembrane region" description="Helical" evidence="6">
    <location>
        <begin position="72"/>
        <end position="94"/>
    </location>
</feature>
<keyword evidence="9" id="KW-1185">Reference proteome</keyword>
<comment type="similarity">
    <text evidence="2">Belongs to the GtrA family.</text>
</comment>
<reference evidence="8 9" key="1">
    <citation type="submission" date="2016-12" db="EMBL/GenBank/DDBJ databases">
        <title>Draft genome sequences of strains Salinicola socius SMB35, Salinicola sp. MH3R3-1 and Chromohalobacter sp. SMB17 from the Verkhnekamsk potash mining region of Russia.</title>
        <authorList>
            <person name="Mavrodi D.V."/>
            <person name="Olsson B.E."/>
            <person name="Korsakova E.S."/>
            <person name="Pyankova A."/>
            <person name="Mavrodi O.V."/>
            <person name="Plotnikova E.G."/>
        </authorList>
    </citation>
    <scope>NUCLEOTIDE SEQUENCE [LARGE SCALE GENOMIC DNA]</scope>
    <source>
        <strain evidence="8 9">SMB35</strain>
    </source>
</reference>
<name>A0A1Q8SSJ1_9GAMM</name>
<dbReference type="PANTHER" id="PTHR38459">
    <property type="entry name" value="PROPHAGE BACTOPRENOL-LINKED GLUCOSE TRANSLOCASE HOMOLOG"/>
    <property type="match status" value="1"/>
</dbReference>
<dbReference type="STRING" id="404433.BTW07_09550"/>
<dbReference type="GO" id="GO:0005886">
    <property type="term" value="C:plasma membrane"/>
    <property type="evidence" value="ECO:0007669"/>
    <property type="project" value="TreeGrafter"/>
</dbReference>
<dbReference type="GO" id="GO:0000271">
    <property type="term" value="P:polysaccharide biosynthetic process"/>
    <property type="evidence" value="ECO:0007669"/>
    <property type="project" value="InterPro"/>
</dbReference>
<comment type="subcellular location">
    <subcellularLocation>
        <location evidence="1">Membrane</location>
        <topology evidence="1">Multi-pass membrane protein</topology>
    </subcellularLocation>
</comment>
<organism evidence="8 9">
    <name type="scientific">Salinicola socius</name>
    <dbReference type="NCBI Taxonomy" id="404433"/>
    <lineage>
        <taxon>Bacteria</taxon>
        <taxon>Pseudomonadati</taxon>
        <taxon>Pseudomonadota</taxon>
        <taxon>Gammaproteobacteria</taxon>
        <taxon>Oceanospirillales</taxon>
        <taxon>Halomonadaceae</taxon>
        <taxon>Salinicola</taxon>
    </lineage>
</organism>
<protein>
    <recommendedName>
        <fullName evidence="7">GtrA/DPMS transmembrane domain-containing protein</fullName>
    </recommendedName>
</protein>
<comment type="caution">
    <text evidence="8">The sequence shown here is derived from an EMBL/GenBank/DDBJ whole genome shotgun (WGS) entry which is preliminary data.</text>
</comment>
<dbReference type="InterPro" id="IPR051401">
    <property type="entry name" value="GtrA_CellWall_Glycosyl"/>
</dbReference>
<evidence type="ECO:0000256" key="6">
    <source>
        <dbReference type="SAM" id="Phobius"/>
    </source>
</evidence>
<dbReference type="Pfam" id="PF04138">
    <property type="entry name" value="GtrA_DPMS_TM"/>
    <property type="match status" value="1"/>
</dbReference>
<proteinExistence type="inferred from homology"/>
<dbReference type="Proteomes" id="UP000186878">
    <property type="component" value="Unassembled WGS sequence"/>
</dbReference>
<keyword evidence="5 6" id="KW-0472">Membrane</keyword>